<dbReference type="FunFam" id="2.40.30.10:FF:000004">
    <property type="entry name" value="50S ribosomal protein L3"/>
    <property type="match status" value="1"/>
</dbReference>
<protein>
    <recommendedName>
        <fullName evidence="6 7">Large ribosomal subunit protein uL3</fullName>
    </recommendedName>
</protein>
<evidence type="ECO:0000256" key="3">
    <source>
        <dbReference type="ARBA" id="ARBA00022884"/>
    </source>
</evidence>
<dbReference type="Pfam" id="PF00297">
    <property type="entry name" value="Ribosomal_L3"/>
    <property type="match status" value="1"/>
</dbReference>
<dbReference type="PANTHER" id="PTHR11229">
    <property type="entry name" value="50S RIBOSOMAL PROTEIN L3"/>
    <property type="match status" value="1"/>
</dbReference>
<dbReference type="InterPro" id="IPR000597">
    <property type="entry name" value="Ribosomal_uL3"/>
</dbReference>
<dbReference type="GO" id="GO:0019843">
    <property type="term" value="F:rRNA binding"/>
    <property type="evidence" value="ECO:0007669"/>
    <property type="project" value="UniProtKB-UniRule"/>
</dbReference>
<evidence type="ECO:0000256" key="7">
    <source>
        <dbReference type="HAMAP-Rule" id="MF_01325"/>
    </source>
</evidence>
<dbReference type="AlphaFoldDB" id="A0A7W5E264"/>
<dbReference type="GO" id="GO:0022625">
    <property type="term" value="C:cytosolic large ribosomal subunit"/>
    <property type="evidence" value="ECO:0007669"/>
    <property type="project" value="TreeGrafter"/>
</dbReference>
<evidence type="ECO:0000313" key="11">
    <source>
        <dbReference type="Proteomes" id="UP000536179"/>
    </source>
</evidence>
<dbReference type="InterPro" id="IPR019926">
    <property type="entry name" value="Ribosomal_uL3_CS"/>
</dbReference>
<dbReference type="PANTHER" id="PTHR11229:SF16">
    <property type="entry name" value="LARGE RIBOSOMAL SUBUNIT PROTEIN UL3C"/>
    <property type="match status" value="1"/>
</dbReference>
<comment type="function">
    <text evidence="7 9">One of the primary rRNA binding proteins, it binds directly near the 3'-end of the 23S rRNA, where it nucleates assembly of the 50S subunit.</text>
</comment>
<keyword evidence="5 7" id="KW-0687">Ribonucleoprotein</keyword>
<keyword evidence="11" id="KW-1185">Reference proteome</keyword>
<dbReference type="SUPFAM" id="SSF50447">
    <property type="entry name" value="Translation proteins"/>
    <property type="match status" value="1"/>
</dbReference>
<evidence type="ECO:0000313" key="10">
    <source>
        <dbReference type="EMBL" id="MBB3208422.1"/>
    </source>
</evidence>
<dbReference type="PROSITE" id="PS00474">
    <property type="entry name" value="RIBOSOMAL_L3"/>
    <property type="match status" value="1"/>
</dbReference>
<evidence type="ECO:0000256" key="8">
    <source>
        <dbReference type="RuleBase" id="RU003905"/>
    </source>
</evidence>
<keyword evidence="2 7" id="KW-0699">rRNA-binding</keyword>
<organism evidence="10 11">
    <name type="scientific">Aporhodopirellula rubra</name>
    <dbReference type="NCBI Taxonomy" id="980271"/>
    <lineage>
        <taxon>Bacteria</taxon>
        <taxon>Pseudomonadati</taxon>
        <taxon>Planctomycetota</taxon>
        <taxon>Planctomycetia</taxon>
        <taxon>Pirellulales</taxon>
        <taxon>Pirellulaceae</taxon>
        <taxon>Aporhodopirellula</taxon>
    </lineage>
</organism>
<evidence type="ECO:0000256" key="6">
    <source>
        <dbReference type="ARBA" id="ARBA00035243"/>
    </source>
</evidence>
<comment type="caution">
    <text evidence="10">The sequence shown here is derived from an EMBL/GenBank/DDBJ whole genome shotgun (WGS) entry which is preliminary data.</text>
</comment>
<dbReference type="HAMAP" id="MF_01325_B">
    <property type="entry name" value="Ribosomal_uL3_B"/>
    <property type="match status" value="1"/>
</dbReference>
<dbReference type="RefSeq" id="WP_184306604.1">
    <property type="nucleotide sequence ID" value="NZ_JACHXU010000015.1"/>
</dbReference>
<dbReference type="NCBIfam" id="TIGR03625">
    <property type="entry name" value="L3_bact"/>
    <property type="match status" value="1"/>
</dbReference>
<dbReference type="InterPro" id="IPR009000">
    <property type="entry name" value="Transl_B-barrel_sf"/>
</dbReference>
<dbReference type="EMBL" id="JACHXU010000015">
    <property type="protein sequence ID" value="MBB3208422.1"/>
    <property type="molecule type" value="Genomic_DNA"/>
</dbReference>
<dbReference type="GO" id="GO:0003735">
    <property type="term" value="F:structural constituent of ribosome"/>
    <property type="evidence" value="ECO:0007669"/>
    <property type="project" value="UniProtKB-UniRule"/>
</dbReference>
<keyword evidence="3 7" id="KW-0694">RNA-binding</keyword>
<proteinExistence type="inferred from homology"/>
<evidence type="ECO:0000256" key="1">
    <source>
        <dbReference type="ARBA" id="ARBA00006540"/>
    </source>
</evidence>
<dbReference type="Gene3D" id="2.40.30.10">
    <property type="entry name" value="Translation factors"/>
    <property type="match status" value="1"/>
</dbReference>
<keyword evidence="4 7" id="KW-0689">Ribosomal protein</keyword>
<evidence type="ECO:0000256" key="5">
    <source>
        <dbReference type="ARBA" id="ARBA00023274"/>
    </source>
</evidence>
<accession>A0A7W5E264</accession>
<name>A0A7W5E264_9BACT</name>
<evidence type="ECO:0000256" key="4">
    <source>
        <dbReference type="ARBA" id="ARBA00022980"/>
    </source>
</evidence>
<reference evidence="10 11" key="1">
    <citation type="submission" date="2020-08" db="EMBL/GenBank/DDBJ databases">
        <title>Genomic Encyclopedia of Type Strains, Phase III (KMG-III): the genomes of soil and plant-associated and newly described type strains.</title>
        <authorList>
            <person name="Whitman W."/>
        </authorList>
    </citation>
    <scope>NUCLEOTIDE SEQUENCE [LARGE SCALE GENOMIC DNA]</scope>
    <source>
        <strain evidence="10 11">CECT 8075</strain>
    </source>
</reference>
<evidence type="ECO:0000256" key="9">
    <source>
        <dbReference type="RuleBase" id="RU003906"/>
    </source>
</evidence>
<dbReference type="Gene3D" id="3.30.160.810">
    <property type="match status" value="1"/>
</dbReference>
<gene>
    <name evidence="7" type="primary">rplC</name>
    <name evidence="10" type="ORF">FHS27_004250</name>
</gene>
<evidence type="ECO:0000256" key="2">
    <source>
        <dbReference type="ARBA" id="ARBA00022730"/>
    </source>
</evidence>
<sequence length="227" mass="24338">MLPSILGRKVGMTQVFLEDGTAVPVTVVQAGPCHVLQVRSVERDGYEAVQLGFEDKPRRLASRSERGQVAAIESKRSKVRAAAGVELSAKADCEPQRFIREFRGPAGVSVGEALTVEQFADVKKVDVTGTSKGRGFSGVMKRHNFAGQRASHGVKKCHRHAGGTGMSASPSRVFKGKKMPGQYGNARVTTRNLEVVSVDTENNLLLLRGAVPGPNGGFISIRQTNKV</sequence>
<comment type="subunit">
    <text evidence="7 9">Part of the 50S ribosomal subunit. Forms a cluster with proteins L14 and L19.</text>
</comment>
<dbReference type="GO" id="GO:0006412">
    <property type="term" value="P:translation"/>
    <property type="evidence" value="ECO:0007669"/>
    <property type="project" value="UniProtKB-UniRule"/>
</dbReference>
<dbReference type="InterPro" id="IPR019927">
    <property type="entry name" value="Ribosomal_uL3_bac/org-type"/>
</dbReference>
<comment type="similarity">
    <text evidence="1 7 8">Belongs to the universal ribosomal protein uL3 family.</text>
</comment>
<dbReference type="Proteomes" id="UP000536179">
    <property type="component" value="Unassembled WGS sequence"/>
</dbReference>